<feature type="domain" description="VTT" evidence="8">
    <location>
        <begin position="81"/>
        <end position="198"/>
    </location>
</feature>
<keyword evidence="2" id="KW-1003">Cell membrane</keyword>
<keyword evidence="4 7" id="KW-1133">Transmembrane helix</keyword>
<evidence type="ECO:0000256" key="5">
    <source>
        <dbReference type="ARBA" id="ARBA00023136"/>
    </source>
</evidence>
<dbReference type="STRING" id="307507.A0A2V0PL71"/>
<feature type="transmembrane region" description="Helical" evidence="7">
    <location>
        <begin position="220"/>
        <end position="241"/>
    </location>
</feature>
<dbReference type="PANTHER" id="PTHR12677">
    <property type="entry name" value="GOLGI APPARATUS MEMBRANE PROTEIN TVP38-RELATED"/>
    <property type="match status" value="1"/>
</dbReference>
<dbReference type="Pfam" id="PF09335">
    <property type="entry name" value="VTT_dom"/>
    <property type="match status" value="1"/>
</dbReference>
<dbReference type="InterPro" id="IPR032816">
    <property type="entry name" value="VTT_dom"/>
</dbReference>
<name>A0A2V0PL71_9CHLO</name>
<organism evidence="9 10">
    <name type="scientific">Raphidocelis subcapitata</name>
    <dbReference type="NCBI Taxonomy" id="307507"/>
    <lineage>
        <taxon>Eukaryota</taxon>
        <taxon>Viridiplantae</taxon>
        <taxon>Chlorophyta</taxon>
        <taxon>core chlorophytes</taxon>
        <taxon>Chlorophyceae</taxon>
        <taxon>CS clade</taxon>
        <taxon>Sphaeropleales</taxon>
        <taxon>Selenastraceae</taxon>
        <taxon>Raphidocelis</taxon>
    </lineage>
</organism>
<dbReference type="InterPro" id="IPR015414">
    <property type="entry name" value="TMEM64"/>
</dbReference>
<keyword evidence="10" id="KW-1185">Reference proteome</keyword>
<feature type="transmembrane region" description="Helical" evidence="7">
    <location>
        <begin position="147"/>
        <end position="167"/>
    </location>
</feature>
<evidence type="ECO:0000256" key="6">
    <source>
        <dbReference type="SAM" id="MobiDB-lite"/>
    </source>
</evidence>
<dbReference type="EMBL" id="BDRX01000115">
    <property type="protein sequence ID" value="GBF98077.1"/>
    <property type="molecule type" value="Genomic_DNA"/>
</dbReference>
<proteinExistence type="predicted"/>
<accession>A0A2V0PL71</accession>
<evidence type="ECO:0000256" key="4">
    <source>
        <dbReference type="ARBA" id="ARBA00022989"/>
    </source>
</evidence>
<feature type="transmembrane region" description="Helical" evidence="7">
    <location>
        <begin position="27"/>
        <end position="47"/>
    </location>
</feature>
<protein>
    <recommendedName>
        <fullName evidence="8">VTT domain-containing protein</fullName>
    </recommendedName>
</protein>
<keyword evidence="5 7" id="KW-0472">Membrane</keyword>
<feature type="transmembrane region" description="Helical" evidence="7">
    <location>
        <begin position="67"/>
        <end position="94"/>
    </location>
</feature>
<feature type="region of interest" description="Disordered" evidence="6">
    <location>
        <begin position="291"/>
        <end position="318"/>
    </location>
</feature>
<dbReference type="OrthoDB" id="512996at2759"/>
<dbReference type="GO" id="GO:0005886">
    <property type="term" value="C:plasma membrane"/>
    <property type="evidence" value="ECO:0007669"/>
    <property type="project" value="UniProtKB-SubCell"/>
</dbReference>
<feature type="transmembrane region" description="Helical" evidence="7">
    <location>
        <begin position="101"/>
        <end position="122"/>
    </location>
</feature>
<dbReference type="InParanoid" id="A0A2V0PL71"/>
<evidence type="ECO:0000256" key="1">
    <source>
        <dbReference type="ARBA" id="ARBA00004651"/>
    </source>
</evidence>
<dbReference type="AlphaFoldDB" id="A0A2V0PL71"/>
<sequence>MTHDPAHGREHAGSPSVQQRTGWRMRAALAAAAVLATAAVAVSLGWLDWWWDDAVDAVEDSDDLGAALLGAALAVSTALAVPPSLLSFVAGALFGFARGMALSWAGSLVGETAAFLAGRHLLRARIERALRAWPTWGVLSAQLREDGWLLVLLLRISPATPFSLLNFALGSTQLPLWQYLWPSAVGVVPGLALAVWGGAVARDVSDHAKEAAATPRWQRAAWALLCAAAVVATTWGVAVYAKRAIDQRLARGGSELEAGGRAASDEEQSSASVDHAAVWYYSQRQELLGLGPGRHRHVHGSEPQKAELPLSCPAAQPD</sequence>
<keyword evidence="3 7" id="KW-0812">Transmembrane</keyword>
<comment type="caution">
    <text evidence="9">The sequence shown here is derived from an EMBL/GenBank/DDBJ whole genome shotgun (WGS) entry which is preliminary data.</text>
</comment>
<comment type="subcellular location">
    <subcellularLocation>
        <location evidence="1">Cell membrane</location>
        <topology evidence="1">Multi-pass membrane protein</topology>
    </subcellularLocation>
</comment>
<evidence type="ECO:0000256" key="2">
    <source>
        <dbReference type="ARBA" id="ARBA00022475"/>
    </source>
</evidence>
<dbReference type="Proteomes" id="UP000247498">
    <property type="component" value="Unassembled WGS sequence"/>
</dbReference>
<evidence type="ECO:0000256" key="3">
    <source>
        <dbReference type="ARBA" id="ARBA00022692"/>
    </source>
</evidence>
<evidence type="ECO:0000256" key="7">
    <source>
        <dbReference type="SAM" id="Phobius"/>
    </source>
</evidence>
<dbReference type="PANTHER" id="PTHR12677:SF59">
    <property type="entry name" value="GOLGI APPARATUS MEMBRANE PROTEIN TVP38-RELATED"/>
    <property type="match status" value="1"/>
</dbReference>
<reference evidence="9 10" key="1">
    <citation type="journal article" date="2018" name="Sci. Rep.">
        <title>Raphidocelis subcapitata (=Pseudokirchneriella subcapitata) provides an insight into genome evolution and environmental adaptations in the Sphaeropleales.</title>
        <authorList>
            <person name="Suzuki S."/>
            <person name="Yamaguchi H."/>
            <person name="Nakajima N."/>
            <person name="Kawachi M."/>
        </authorList>
    </citation>
    <scope>NUCLEOTIDE SEQUENCE [LARGE SCALE GENOMIC DNA]</scope>
    <source>
        <strain evidence="9 10">NIES-35</strain>
    </source>
</reference>
<evidence type="ECO:0000313" key="10">
    <source>
        <dbReference type="Proteomes" id="UP000247498"/>
    </source>
</evidence>
<gene>
    <name evidence="9" type="ORF">Rsub_10305</name>
</gene>
<evidence type="ECO:0000313" key="9">
    <source>
        <dbReference type="EMBL" id="GBF98077.1"/>
    </source>
</evidence>
<evidence type="ECO:0000259" key="8">
    <source>
        <dbReference type="Pfam" id="PF09335"/>
    </source>
</evidence>
<feature type="transmembrane region" description="Helical" evidence="7">
    <location>
        <begin position="179"/>
        <end position="200"/>
    </location>
</feature>